<dbReference type="Proteomes" id="UP000230233">
    <property type="component" value="Chromosome IV"/>
</dbReference>
<accession>A0A2G5TVW1</accession>
<dbReference type="AlphaFoldDB" id="A0A2G5TVW1"/>
<gene>
    <name evidence="2" type="primary">Cnig_chr_IV.g12105</name>
    <name evidence="2" type="ORF">B9Z55_012105</name>
</gene>
<dbReference type="Gene3D" id="3.40.33.10">
    <property type="entry name" value="CAP"/>
    <property type="match status" value="1"/>
</dbReference>
<evidence type="ECO:0000313" key="2">
    <source>
        <dbReference type="EMBL" id="PIC31383.1"/>
    </source>
</evidence>
<sequence>MKEHFSIGILLLFCAYVALCAPSPFNFDNAESKEKLVTLVNQKRSDLAKSEETANMHEMSYDDDLESEIKKARCDLPRGANFIIMTIKTKKDLRFFGYHLQSLSADQMLELEGRVRKVNIIKGTK</sequence>
<organism evidence="2 3">
    <name type="scientific">Caenorhabditis nigoni</name>
    <dbReference type="NCBI Taxonomy" id="1611254"/>
    <lineage>
        <taxon>Eukaryota</taxon>
        <taxon>Metazoa</taxon>
        <taxon>Ecdysozoa</taxon>
        <taxon>Nematoda</taxon>
        <taxon>Chromadorea</taxon>
        <taxon>Rhabditida</taxon>
        <taxon>Rhabditina</taxon>
        <taxon>Rhabditomorpha</taxon>
        <taxon>Rhabditoidea</taxon>
        <taxon>Rhabditidae</taxon>
        <taxon>Peloderinae</taxon>
        <taxon>Caenorhabditis</taxon>
    </lineage>
</organism>
<dbReference type="OrthoDB" id="5908988at2759"/>
<name>A0A2G5TVW1_9PELO</name>
<protein>
    <submittedName>
        <fullName evidence="2">Uncharacterized protein</fullName>
    </submittedName>
</protein>
<comment type="caution">
    <text evidence="2">The sequence shown here is derived from an EMBL/GenBank/DDBJ whole genome shotgun (WGS) entry which is preliminary data.</text>
</comment>
<dbReference type="InterPro" id="IPR035940">
    <property type="entry name" value="CAP_sf"/>
</dbReference>
<keyword evidence="1" id="KW-0732">Signal</keyword>
<keyword evidence="3" id="KW-1185">Reference proteome</keyword>
<evidence type="ECO:0000313" key="3">
    <source>
        <dbReference type="Proteomes" id="UP000230233"/>
    </source>
</evidence>
<dbReference type="SUPFAM" id="SSF55797">
    <property type="entry name" value="PR-1-like"/>
    <property type="match status" value="1"/>
</dbReference>
<feature type="chain" id="PRO_5013955969" evidence="1">
    <location>
        <begin position="21"/>
        <end position="125"/>
    </location>
</feature>
<proteinExistence type="predicted"/>
<evidence type="ECO:0000256" key="1">
    <source>
        <dbReference type="SAM" id="SignalP"/>
    </source>
</evidence>
<reference evidence="3" key="1">
    <citation type="submission" date="2017-10" db="EMBL/GenBank/DDBJ databases">
        <title>Rapid genome shrinkage in a self-fertile nematode reveals novel sperm competition proteins.</title>
        <authorList>
            <person name="Yin D."/>
            <person name="Schwarz E.M."/>
            <person name="Thomas C.G."/>
            <person name="Felde R.L."/>
            <person name="Korf I.F."/>
            <person name="Cutter A.D."/>
            <person name="Schartner C.M."/>
            <person name="Ralston E.J."/>
            <person name="Meyer B.J."/>
            <person name="Haag E.S."/>
        </authorList>
    </citation>
    <scope>NUCLEOTIDE SEQUENCE [LARGE SCALE GENOMIC DNA]</scope>
    <source>
        <strain evidence="3">JU1422</strain>
    </source>
</reference>
<dbReference type="EMBL" id="PDUG01000004">
    <property type="protein sequence ID" value="PIC31383.1"/>
    <property type="molecule type" value="Genomic_DNA"/>
</dbReference>
<feature type="signal peptide" evidence="1">
    <location>
        <begin position="1"/>
        <end position="20"/>
    </location>
</feature>